<protein>
    <submittedName>
        <fullName evidence="8">Phage integrase family protein</fullName>
    </submittedName>
</protein>
<dbReference type="InterPro" id="IPR010998">
    <property type="entry name" value="Integrase_recombinase_N"/>
</dbReference>
<evidence type="ECO:0000259" key="6">
    <source>
        <dbReference type="PROSITE" id="PS51898"/>
    </source>
</evidence>
<dbReference type="EMBL" id="CP000510">
    <property type="protein sequence ID" value="ABM04194.1"/>
    <property type="molecule type" value="Genomic_DNA"/>
</dbReference>
<dbReference type="InterPro" id="IPR002104">
    <property type="entry name" value="Integrase_catalytic"/>
</dbReference>
<dbReference type="Pfam" id="PF13356">
    <property type="entry name" value="Arm-DNA-bind_3"/>
    <property type="match status" value="1"/>
</dbReference>
<dbReference type="InterPro" id="IPR011010">
    <property type="entry name" value="DNA_brk_join_enz"/>
</dbReference>
<dbReference type="InterPro" id="IPR050808">
    <property type="entry name" value="Phage_Integrase"/>
</dbReference>
<keyword evidence="4" id="KW-0233">DNA recombination</keyword>
<dbReference type="GO" id="GO:0015074">
    <property type="term" value="P:DNA integration"/>
    <property type="evidence" value="ECO:0007669"/>
    <property type="project" value="UniProtKB-KW"/>
</dbReference>
<dbReference type="Pfam" id="PF22022">
    <property type="entry name" value="Phage_int_M"/>
    <property type="match status" value="1"/>
</dbReference>
<evidence type="ECO:0000256" key="5">
    <source>
        <dbReference type="PROSITE-ProRule" id="PRU01248"/>
    </source>
</evidence>
<evidence type="ECO:0000256" key="3">
    <source>
        <dbReference type="ARBA" id="ARBA00023125"/>
    </source>
</evidence>
<sequence>MAIKVKPLTATQVLQAKPKDKVYNLGDGDGLSLKILPLGSKLWRFSYYRPVSRKRAHLALGIYPSVSLAKARTKAIEARKLLADGIDPKEQRDTTLKAQQIELSNTLQAVFEDWFAVKKTSIKELTAKKLKQRLDKYLLTYLGKFPIAEITAPQAIKILQPVANQGKLETVGRLCRNLNEIMTFAVNTGIIEHNKLAGIGKAFATAQVTNQASLKPEELPELLIALNYANIKLITRCLIEWQLHTMTRPAETAGARWGEIDKENKLWHIPPERMKKGRPHTVPLTTQTLALLETIDSITGDSEYIFPADKTNKKHICKETANKALARMGFKGRQTSHGLRALASTTLNEQNVFDADVIEAALSHVDKDKVRSAYNRTDYLERRRVLMGCWSDHIEEASKGSNSITGLKALKIVN</sequence>
<dbReference type="PANTHER" id="PTHR30629:SF6">
    <property type="entry name" value="PROPHAGE INTEGRASE INTA-RELATED"/>
    <property type="match status" value="1"/>
</dbReference>
<reference evidence="8 9" key="1">
    <citation type="submission" date="2007-01" db="EMBL/GenBank/DDBJ databases">
        <title>Complete sequence of Psychromonas ingrahamii 37.</title>
        <authorList>
            <consortium name="US DOE Joint Genome Institute"/>
            <person name="Copeland A."/>
            <person name="Lucas S."/>
            <person name="Lapidus A."/>
            <person name="Barry K."/>
            <person name="Detter J.C."/>
            <person name="Glavina del Rio T."/>
            <person name="Hammon N."/>
            <person name="Israni S."/>
            <person name="Dalin E."/>
            <person name="Tice H."/>
            <person name="Pitluck S."/>
            <person name="Thompson L.S."/>
            <person name="Brettin T."/>
            <person name="Bruce D."/>
            <person name="Han C."/>
            <person name="Tapia R."/>
            <person name="Schmutz J."/>
            <person name="Larimer F."/>
            <person name="Land M."/>
            <person name="Hauser L."/>
            <person name="Kyrpides N."/>
            <person name="Ivanova N."/>
            <person name="Staley J."/>
            <person name="Richardson P."/>
        </authorList>
    </citation>
    <scope>NUCLEOTIDE SEQUENCE [LARGE SCALE GENOMIC DNA]</scope>
    <source>
        <strain evidence="8 9">37</strain>
    </source>
</reference>
<proteinExistence type="inferred from homology"/>
<dbReference type="PROSITE" id="PS51900">
    <property type="entry name" value="CB"/>
    <property type="match status" value="1"/>
</dbReference>
<dbReference type="Pfam" id="PF00589">
    <property type="entry name" value="Phage_integrase"/>
    <property type="match status" value="1"/>
</dbReference>
<dbReference type="Gene3D" id="1.10.443.10">
    <property type="entry name" value="Intergrase catalytic core"/>
    <property type="match status" value="1"/>
</dbReference>
<evidence type="ECO:0000256" key="1">
    <source>
        <dbReference type="ARBA" id="ARBA00008857"/>
    </source>
</evidence>
<keyword evidence="2" id="KW-0229">DNA integration</keyword>
<dbReference type="HOGENOM" id="CLU_027562_0_0_6"/>
<evidence type="ECO:0000256" key="2">
    <source>
        <dbReference type="ARBA" id="ARBA00022908"/>
    </source>
</evidence>
<accession>A1SXH9</accession>
<evidence type="ECO:0000259" key="7">
    <source>
        <dbReference type="PROSITE" id="PS51900"/>
    </source>
</evidence>
<dbReference type="AlphaFoldDB" id="A1SXH9"/>
<dbReference type="RefSeq" id="WP_011770754.1">
    <property type="nucleotide sequence ID" value="NC_008709.1"/>
</dbReference>
<organism evidence="8 9">
    <name type="scientific">Psychromonas ingrahamii (strain DSM 17664 / CCUG 51855 / 37)</name>
    <dbReference type="NCBI Taxonomy" id="357804"/>
    <lineage>
        <taxon>Bacteria</taxon>
        <taxon>Pseudomonadati</taxon>
        <taxon>Pseudomonadota</taxon>
        <taxon>Gammaproteobacteria</taxon>
        <taxon>Alteromonadales</taxon>
        <taxon>Psychromonadaceae</taxon>
        <taxon>Psychromonas</taxon>
    </lineage>
</organism>
<dbReference type="KEGG" id="pin:Ping_2463"/>
<dbReference type="InterPro" id="IPR053876">
    <property type="entry name" value="Phage_int_M"/>
</dbReference>
<evidence type="ECO:0000313" key="8">
    <source>
        <dbReference type="EMBL" id="ABM04194.1"/>
    </source>
</evidence>
<dbReference type="eggNOG" id="COG0582">
    <property type="taxonomic scope" value="Bacteria"/>
</dbReference>
<keyword evidence="9" id="KW-1185">Reference proteome</keyword>
<dbReference type="InterPro" id="IPR013762">
    <property type="entry name" value="Integrase-like_cat_sf"/>
</dbReference>
<dbReference type="PANTHER" id="PTHR30629">
    <property type="entry name" value="PROPHAGE INTEGRASE"/>
    <property type="match status" value="1"/>
</dbReference>
<evidence type="ECO:0000313" key="9">
    <source>
        <dbReference type="Proteomes" id="UP000000639"/>
    </source>
</evidence>
<dbReference type="Gene3D" id="3.30.160.390">
    <property type="entry name" value="Integrase, DNA-binding domain"/>
    <property type="match status" value="1"/>
</dbReference>
<dbReference type="PROSITE" id="PS51898">
    <property type="entry name" value="TYR_RECOMBINASE"/>
    <property type="match status" value="1"/>
</dbReference>
<dbReference type="SUPFAM" id="SSF56349">
    <property type="entry name" value="DNA breaking-rejoining enzymes"/>
    <property type="match status" value="1"/>
</dbReference>
<dbReference type="GO" id="GO:0006310">
    <property type="term" value="P:DNA recombination"/>
    <property type="evidence" value="ECO:0007669"/>
    <property type="project" value="UniProtKB-KW"/>
</dbReference>
<keyword evidence="3 5" id="KW-0238">DNA-binding</keyword>
<evidence type="ECO:0000256" key="4">
    <source>
        <dbReference type="ARBA" id="ARBA00023172"/>
    </source>
</evidence>
<dbReference type="STRING" id="357804.Ping_2463"/>
<comment type="similarity">
    <text evidence="1">Belongs to the 'phage' integrase family.</text>
</comment>
<feature type="domain" description="Tyr recombinase" evidence="6">
    <location>
        <begin position="209"/>
        <end position="387"/>
    </location>
</feature>
<gene>
    <name evidence="8" type="ordered locus">Ping_2463</name>
</gene>
<dbReference type="Proteomes" id="UP000000639">
    <property type="component" value="Chromosome"/>
</dbReference>
<dbReference type="InterPro" id="IPR044068">
    <property type="entry name" value="CB"/>
</dbReference>
<name>A1SXH9_PSYIN</name>
<dbReference type="CDD" id="cd00801">
    <property type="entry name" value="INT_P4_C"/>
    <property type="match status" value="1"/>
</dbReference>
<dbReference type="GO" id="GO:0003677">
    <property type="term" value="F:DNA binding"/>
    <property type="evidence" value="ECO:0007669"/>
    <property type="project" value="UniProtKB-UniRule"/>
</dbReference>
<dbReference type="OrthoDB" id="9795573at2"/>
<feature type="domain" description="Core-binding (CB)" evidence="7">
    <location>
        <begin position="105"/>
        <end position="186"/>
    </location>
</feature>
<dbReference type="InterPro" id="IPR038488">
    <property type="entry name" value="Integrase_DNA-bd_sf"/>
</dbReference>
<dbReference type="Gene3D" id="1.10.150.130">
    <property type="match status" value="1"/>
</dbReference>
<dbReference type="InterPro" id="IPR025166">
    <property type="entry name" value="Integrase_DNA_bind_dom"/>
</dbReference>